<protein>
    <submittedName>
        <fullName evidence="1">Uncharacterized protein</fullName>
    </submittedName>
</protein>
<dbReference type="EMBL" id="JAHZIK010000065">
    <property type="protein sequence ID" value="MBW7453357.1"/>
    <property type="molecule type" value="Genomic_DNA"/>
</dbReference>
<gene>
    <name evidence="1" type="ORF">K0U00_04830</name>
</gene>
<evidence type="ECO:0000313" key="1">
    <source>
        <dbReference type="EMBL" id="MBW7453357.1"/>
    </source>
</evidence>
<name>A0ABS7BXI0_9BACL</name>
<reference evidence="1 2" key="1">
    <citation type="submission" date="2021-07" db="EMBL/GenBank/DDBJ databases">
        <title>Paenibacillus radiodurans sp. nov., isolated from the southeastern edge of Tengger Desert.</title>
        <authorList>
            <person name="Zhang G."/>
        </authorList>
    </citation>
    <scope>NUCLEOTIDE SEQUENCE [LARGE SCALE GENOMIC DNA]</scope>
    <source>
        <strain evidence="1 2">CCM 7311</strain>
    </source>
</reference>
<organism evidence="1 2">
    <name type="scientific">Paenibacillus sepulcri</name>
    <dbReference type="NCBI Taxonomy" id="359917"/>
    <lineage>
        <taxon>Bacteria</taxon>
        <taxon>Bacillati</taxon>
        <taxon>Bacillota</taxon>
        <taxon>Bacilli</taxon>
        <taxon>Bacillales</taxon>
        <taxon>Paenibacillaceae</taxon>
        <taxon>Paenibacillus</taxon>
    </lineage>
</organism>
<comment type="caution">
    <text evidence="1">The sequence shown here is derived from an EMBL/GenBank/DDBJ whole genome shotgun (WGS) entry which is preliminary data.</text>
</comment>
<keyword evidence="2" id="KW-1185">Reference proteome</keyword>
<accession>A0ABS7BXI0</accession>
<sequence>MTPILITILGFLILLGLTMAGLLWYLRAITGVLVVSKHKQLERIATLNDIPEQWKAKYNERIMKLHQRGDHVKSRKLQEAAKRSYVRRLRRLSLYLRKTRLVDSEETRAYTLTLLDSVRMKWEDQSSHG</sequence>
<evidence type="ECO:0000313" key="2">
    <source>
        <dbReference type="Proteomes" id="UP001519887"/>
    </source>
</evidence>
<proteinExistence type="predicted"/>
<dbReference type="Proteomes" id="UP001519887">
    <property type="component" value="Unassembled WGS sequence"/>
</dbReference>
<dbReference type="RefSeq" id="WP_210044713.1">
    <property type="nucleotide sequence ID" value="NZ_JBHLVU010000077.1"/>
</dbReference>